<organism evidence="1 2">
    <name type="scientific">Hyalomma asiaticum</name>
    <name type="common">Tick</name>
    <dbReference type="NCBI Taxonomy" id="266040"/>
    <lineage>
        <taxon>Eukaryota</taxon>
        <taxon>Metazoa</taxon>
        <taxon>Ecdysozoa</taxon>
        <taxon>Arthropoda</taxon>
        <taxon>Chelicerata</taxon>
        <taxon>Arachnida</taxon>
        <taxon>Acari</taxon>
        <taxon>Parasitiformes</taxon>
        <taxon>Ixodida</taxon>
        <taxon>Ixodoidea</taxon>
        <taxon>Ixodidae</taxon>
        <taxon>Hyalomminae</taxon>
        <taxon>Hyalomma</taxon>
    </lineage>
</organism>
<comment type="caution">
    <text evidence="1">The sequence shown here is derived from an EMBL/GenBank/DDBJ whole genome shotgun (WGS) entry which is preliminary data.</text>
</comment>
<reference evidence="1" key="1">
    <citation type="submission" date="2020-05" db="EMBL/GenBank/DDBJ databases">
        <title>Large-scale comparative analyses of tick genomes elucidate their genetic diversity and vector capacities.</title>
        <authorList>
            <person name="Jia N."/>
            <person name="Wang J."/>
            <person name="Shi W."/>
            <person name="Du L."/>
            <person name="Sun Y."/>
            <person name="Zhan W."/>
            <person name="Jiang J."/>
            <person name="Wang Q."/>
            <person name="Zhang B."/>
            <person name="Ji P."/>
            <person name="Sakyi L.B."/>
            <person name="Cui X."/>
            <person name="Yuan T."/>
            <person name="Jiang B."/>
            <person name="Yang W."/>
            <person name="Lam T.T.-Y."/>
            <person name="Chang Q."/>
            <person name="Ding S."/>
            <person name="Wang X."/>
            <person name="Zhu J."/>
            <person name="Ruan X."/>
            <person name="Zhao L."/>
            <person name="Wei J."/>
            <person name="Que T."/>
            <person name="Du C."/>
            <person name="Cheng J."/>
            <person name="Dai P."/>
            <person name="Han X."/>
            <person name="Huang E."/>
            <person name="Gao Y."/>
            <person name="Liu J."/>
            <person name="Shao H."/>
            <person name="Ye R."/>
            <person name="Li L."/>
            <person name="Wei W."/>
            <person name="Wang X."/>
            <person name="Wang C."/>
            <person name="Yang T."/>
            <person name="Huo Q."/>
            <person name="Li W."/>
            <person name="Guo W."/>
            <person name="Chen H."/>
            <person name="Zhou L."/>
            <person name="Ni X."/>
            <person name="Tian J."/>
            <person name="Zhou Y."/>
            <person name="Sheng Y."/>
            <person name="Liu T."/>
            <person name="Pan Y."/>
            <person name="Xia L."/>
            <person name="Li J."/>
            <person name="Zhao F."/>
            <person name="Cao W."/>
        </authorList>
    </citation>
    <scope>NUCLEOTIDE SEQUENCE</scope>
    <source>
        <strain evidence="1">Hyas-2018</strain>
    </source>
</reference>
<protein>
    <submittedName>
        <fullName evidence="1">Uncharacterized protein</fullName>
    </submittedName>
</protein>
<sequence>MGQVWSNLWDVQLPFNCYETAHTWTPMCHQAWMDLFKDVMTSTFPLHLIFYSTSALTRSKGEPLEKLILSYVIGNSLRSSLSIAYCFFFLCAFACISSAYLGHFSPGQVLFSCLAAVYLGIKLEEPRRVQALLVSMLRLGAEVAFATLQHNGVLPEGLHRFQVPLFAASLAGIVSLARGTKSKDISLKVLRSRFVLFTSAGTAASFVLTWGRRVDPWPGLFLGSFGALYSLTRCVLRLRGWSSSWRDPTAALLAGLCLALWPSPRITLFFVFKFLELCYSRGEEAGVLPSGSEGTHSALFAICCGVLLTVGVLQPHLVRPSYRAFIDRVIGKRMRYINVPAIATLGYGTTSIVPDVPVTMPELDPRFISRRYTETLWVWAQ</sequence>
<proteinExistence type="predicted"/>
<evidence type="ECO:0000313" key="2">
    <source>
        <dbReference type="Proteomes" id="UP000821845"/>
    </source>
</evidence>
<gene>
    <name evidence="1" type="ORF">HPB50_001399</name>
</gene>
<dbReference type="Proteomes" id="UP000821845">
    <property type="component" value="Chromosome 7"/>
</dbReference>
<evidence type="ECO:0000313" key="1">
    <source>
        <dbReference type="EMBL" id="KAH6925158.1"/>
    </source>
</evidence>
<accession>A0ACB7RUU3</accession>
<name>A0ACB7RUU3_HYAAI</name>
<keyword evidence="2" id="KW-1185">Reference proteome</keyword>
<dbReference type="EMBL" id="CM023487">
    <property type="protein sequence ID" value="KAH6925158.1"/>
    <property type="molecule type" value="Genomic_DNA"/>
</dbReference>